<dbReference type="Pfam" id="PF05717">
    <property type="entry name" value="TnpB_IS66"/>
    <property type="match status" value="1"/>
</dbReference>
<name>A0ABV4LX22_VIBSP</name>
<gene>
    <name evidence="1" type="primary">tnpB</name>
    <name evidence="1" type="ORF">ACED33_16785</name>
</gene>
<evidence type="ECO:0000313" key="2">
    <source>
        <dbReference type="Proteomes" id="UP001569200"/>
    </source>
</evidence>
<dbReference type="EMBL" id="JBGOOW010000021">
    <property type="protein sequence ID" value="MEZ8182345.1"/>
    <property type="molecule type" value="Genomic_DNA"/>
</dbReference>
<comment type="caution">
    <text evidence="1">The sequence shown here is derived from an EMBL/GenBank/DDBJ whole genome shotgun (WGS) entry which is preliminary data.</text>
</comment>
<accession>A0ABV4LX22</accession>
<reference evidence="1 2" key="1">
    <citation type="submission" date="2024-06" db="EMBL/GenBank/DDBJ databases">
        <authorList>
            <person name="Steensen K."/>
            <person name="Seneca J."/>
            <person name="Bartlau N."/>
            <person name="Yu A.X."/>
            <person name="Polz M.F."/>
        </authorList>
    </citation>
    <scope>NUCLEOTIDE SEQUENCE [LARGE SCALE GENOMIC DNA]</scope>
    <source>
        <strain evidence="1 2">1F145</strain>
    </source>
</reference>
<dbReference type="Proteomes" id="UP001569200">
    <property type="component" value="Unassembled WGS sequence"/>
</dbReference>
<dbReference type="RefSeq" id="WP_371691085.1">
    <property type="nucleotide sequence ID" value="NZ_JBGONW010000071.1"/>
</dbReference>
<dbReference type="PANTHER" id="PTHR36455:SF1">
    <property type="entry name" value="BLR8292 PROTEIN"/>
    <property type="match status" value="1"/>
</dbReference>
<proteinExistence type="predicted"/>
<dbReference type="InterPro" id="IPR008878">
    <property type="entry name" value="Transposase_IS66_Orf2"/>
</dbReference>
<organism evidence="1 2">
    <name type="scientific">Vibrio splendidus</name>
    <dbReference type="NCBI Taxonomy" id="29497"/>
    <lineage>
        <taxon>Bacteria</taxon>
        <taxon>Pseudomonadati</taxon>
        <taxon>Pseudomonadota</taxon>
        <taxon>Gammaproteobacteria</taxon>
        <taxon>Vibrionales</taxon>
        <taxon>Vibrionaceae</taxon>
        <taxon>Vibrio</taxon>
    </lineage>
</organism>
<evidence type="ECO:0000313" key="1">
    <source>
        <dbReference type="EMBL" id="MEZ8182345.1"/>
    </source>
</evidence>
<dbReference type="NCBIfam" id="NF033819">
    <property type="entry name" value="IS66_TnpB"/>
    <property type="match status" value="1"/>
</dbReference>
<keyword evidence="2" id="KW-1185">Reference proteome</keyword>
<dbReference type="PANTHER" id="PTHR36455">
    <property type="match status" value="1"/>
</dbReference>
<sequence length="142" mass="16511">MLNSLERCHERYAQRSRHLPLRESVDFRKSINGLAAIIENDTDLPLGSGALFLFTNKQRDKIKVLYWDKTGFALWYKRLEKAKYKWPSKEKNQVFTLTQNELDRLLSGFTIIGHEPIKINDFTMSSSRIKSYSLSVNGTILV</sequence>
<protein>
    <submittedName>
        <fullName evidence="1">IS66 family insertion sequence element accessory protein TnpB</fullName>
    </submittedName>
</protein>